<protein>
    <submittedName>
        <fullName evidence="4">Uncharacterized protein</fullName>
    </submittedName>
</protein>
<feature type="region of interest" description="Disordered" evidence="1">
    <location>
        <begin position="288"/>
        <end position="310"/>
    </location>
</feature>
<reference evidence="4 5" key="1">
    <citation type="submission" date="2023-09" db="EMBL/GenBank/DDBJ databases">
        <title>Pangenome analysis of Batrachochytrium dendrobatidis and related Chytrids.</title>
        <authorList>
            <person name="Yacoub M.N."/>
            <person name="Stajich J.E."/>
            <person name="James T.Y."/>
        </authorList>
    </citation>
    <scope>NUCLEOTIDE SEQUENCE [LARGE SCALE GENOMIC DNA]</scope>
    <source>
        <strain evidence="4 5">JEL0888</strain>
    </source>
</reference>
<keyword evidence="2" id="KW-1133">Transmembrane helix</keyword>
<keyword evidence="3" id="KW-0732">Signal</keyword>
<name>A0ABR4N6P5_9FUNG</name>
<feature type="chain" id="PRO_5046972672" evidence="3">
    <location>
        <begin position="20"/>
        <end position="484"/>
    </location>
</feature>
<evidence type="ECO:0000313" key="4">
    <source>
        <dbReference type="EMBL" id="KAL2915149.1"/>
    </source>
</evidence>
<keyword evidence="2" id="KW-0812">Transmembrane</keyword>
<keyword evidence="2" id="KW-0472">Membrane</keyword>
<dbReference type="Proteomes" id="UP001527925">
    <property type="component" value="Unassembled WGS sequence"/>
</dbReference>
<feature type="region of interest" description="Disordered" evidence="1">
    <location>
        <begin position="436"/>
        <end position="484"/>
    </location>
</feature>
<organism evidence="4 5">
    <name type="scientific">Polyrhizophydium stewartii</name>
    <dbReference type="NCBI Taxonomy" id="2732419"/>
    <lineage>
        <taxon>Eukaryota</taxon>
        <taxon>Fungi</taxon>
        <taxon>Fungi incertae sedis</taxon>
        <taxon>Chytridiomycota</taxon>
        <taxon>Chytridiomycota incertae sedis</taxon>
        <taxon>Chytridiomycetes</taxon>
        <taxon>Rhizophydiales</taxon>
        <taxon>Rhizophydiales incertae sedis</taxon>
        <taxon>Polyrhizophydium</taxon>
    </lineage>
</organism>
<proteinExistence type="predicted"/>
<evidence type="ECO:0000313" key="5">
    <source>
        <dbReference type="Proteomes" id="UP001527925"/>
    </source>
</evidence>
<evidence type="ECO:0000256" key="2">
    <source>
        <dbReference type="SAM" id="Phobius"/>
    </source>
</evidence>
<evidence type="ECO:0000256" key="1">
    <source>
        <dbReference type="SAM" id="MobiDB-lite"/>
    </source>
</evidence>
<gene>
    <name evidence="4" type="ORF">HK105_205255</name>
</gene>
<feature type="transmembrane region" description="Helical" evidence="2">
    <location>
        <begin position="314"/>
        <end position="337"/>
    </location>
</feature>
<comment type="caution">
    <text evidence="4">The sequence shown here is derived from an EMBL/GenBank/DDBJ whole genome shotgun (WGS) entry which is preliminary data.</text>
</comment>
<evidence type="ECO:0000256" key="3">
    <source>
        <dbReference type="SAM" id="SignalP"/>
    </source>
</evidence>
<feature type="signal peptide" evidence="3">
    <location>
        <begin position="1"/>
        <end position="19"/>
    </location>
</feature>
<accession>A0ABR4N6P5</accession>
<dbReference type="EMBL" id="JADGIZ020000026">
    <property type="protein sequence ID" value="KAL2915149.1"/>
    <property type="molecule type" value="Genomic_DNA"/>
</dbReference>
<keyword evidence="5" id="KW-1185">Reference proteome</keyword>
<sequence>MHATVAALAAAAAVASVAAQAPVAVTTDLRPSCIDYSTPSSGLARLAHLRTLVQVPAEASTSCPVGVVDALTSSAPSSGALFFVYLHNGCTSTFFAPQCSSVSCNSALAFVEASAASPATDCGKGSIQTVQSLTTLMTPSSSGLLLAPYNFSEAPASRYLQAASYLGPAATCEVANAYSIEIWPIWDSCTPIAGKGVYVQSTYAPGSLTHKLCTSDTCTTGCVSQRVSSPLAAATSTCSSLSGSTARFMKLLGVFNASQVVAPLPTAVGISIGSGSFTLPPGIITATSGPKLSSPTSSPKDSQSSASTASSSNVGLYVGIAAGVVVLLGSVIGFALFKRNRQAKGVVLLSPEHAASAAPDASKPLPPSQLPATSATFAYPPSAAESSGFAPGSVYSQAPAVPAPAAAAAAAAATTAYAAPAPMFAAPSLGGSAIARDSGPAGELDPAEISASVNNSVPGTSEYFASGASERHRPVHRPTSGSYN</sequence>